<feature type="region of interest" description="Disordered" evidence="1">
    <location>
        <begin position="248"/>
        <end position="267"/>
    </location>
</feature>
<organism evidence="2 3">
    <name type="scientific">Mikania micrantha</name>
    <name type="common">bitter vine</name>
    <dbReference type="NCBI Taxonomy" id="192012"/>
    <lineage>
        <taxon>Eukaryota</taxon>
        <taxon>Viridiplantae</taxon>
        <taxon>Streptophyta</taxon>
        <taxon>Embryophyta</taxon>
        <taxon>Tracheophyta</taxon>
        <taxon>Spermatophyta</taxon>
        <taxon>Magnoliopsida</taxon>
        <taxon>eudicotyledons</taxon>
        <taxon>Gunneridae</taxon>
        <taxon>Pentapetalae</taxon>
        <taxon>asterids</taxon>
        <taxon>campanulids</taxon>
        <taxon>Asterales</taxon>
        <taxon>Asteraceae</taxon>
        <taxon>Asteroideae</taxon>
        <taxon>Heliantheae alliance</taxon>
        <taxon>Eupatorieae</taxon>
        <taxon>Mikania</taxon>
    </lineage>
</organism>
<evidence type="ECO:0000313" key="2">
    <source>
        <dbReference type="EMBL" id="KAD2067444.1"/>
    </source>
</evidence>
<protein>
    <submittedName>
        <fullName evidence="2">Uncharacterized protein</fullName>
    </submittedName>
</protein>
<feature type="compositionally biased region" description="Basic and acidic residues" evidence="1">
    <location>
        <begin position="29"/>
        <end position="38"/>
    </location>
</feature>
<dbReference type="PANTHER" id="PTHR36759">
    <property type="entry name" value="DYNEIN BETA CHAIN, CILIARY PROTEIN"/>
    <property type="match status" value="1"/>
</dbReference>
<accession>A0A5N6LK37</accession>
<reference evidence="2 3" key="1">
    <citation type="submission" date="2019-05" db="EMBL/GenBank/DDBJ databases">
        <title>Mikania micrantha, genome provides insights into the molecular mechanism of rapid growth.</title>
        <authorList>
            <person name="Liu B."/>
        </authorList>
    </citation>
    <scope>NUCLEOTIDE SEQUENCE [LARGE SCALE GENOMIC DNA]</scope>
    <source>
        <strain evidence="2">NLD-2019</strain>
        <tissue evidence="2">Leaf</tissue>
    </source>
</reference>
<comment type="caution">
    <text evidence="2">The sequence shown here is derived from an EMBL/GenBank/DDBJ whole genome shotgun (WGS) entry which is preliminary data.</text>
</comment>
<proteinExistence type="predicted"/>
<evidence type="ECO:0000313" key="3">
    <source>
        <dbReference type="Proteomes" id="UP000326396"/>
    </source>
</evidence>
<evidence type="ECO:0000256" key="1">
    <source>
        <dbReference type="SAM" id="MobiDB-lite"/>
    </source>
</evidence>
<sequence length="330" mass="37243">MNANHQKPGKKQKTSGERKNPEKRRRVKESRNSSDEINIKSPNVQKISKEKINSMRIQQHSKKARIAMSRVQFLCWEQESGGLRRQSTRNRPPTARALEALANGFLTINSRKRGKEESKPRNSKNTLGEIGVISESSTGDASSAVKGDDGNEGTLNCVWHFGPTNLGPTQAGRWPMSVLNHFQDRLITALASRDGQPRNIADDISEERDSQYDVMLSKMVGRIQTKPGGKLEMGEAFVVDKYKRPMPKLRNTTSETSRYEQRPAPPGTLNVAQLRHIILLYQGKADDHNGPMDVNQIAEKFRVDVAQVQRAVQFLSMPPEYFNKQKNDPR</sequence>
<keyword evidence="3" id="KW-1185">Reference proteome</keyword>
<dbReference type="EMBL" id="SZYD01000201">
    <property type="protein sequence ID" value="KAD2067444.1"/>
    <property type="molecule type" value="Genomic_DNA"/>
</dbReference>
<feature type="region of interest" description="Disordered" evidence="1">
    <location>
        <begin position="1"/>
        <end position="44"/>
    </location>
</feature>
<gene>
    <name evidence="2" type="ORF">E3N88_41919</name>
</gene>
<feature type="region of interest" description="Disordered" evidence="1">
    <location>
        <begin position="109"/>
        <end position="128"/>
    </location>
</feature>
<name>A0A5N6LK37_9ASTR</name>
<dbReference type="OrthoDB" id="1609931at2759"/>
<dbReference type="PANTHER" id="PTHR36759:SF1">
    <property type="entry name" value="DYNEIN BETA CHAIN, CILIARY PROTEIN"/>
    <property type="match status" value="1"/>
</dbReference>
<dbReference type="AlphaFoldDB" id="A0A5N6LK37"/>
<dbReference type="Proteomes" id="UP000326396">
    <property type="component" value="Unassembled WGS sequence"/>
</dbReference>